<dbReference type="InterPro" id="IPR001753">
    <property type="entry name" value="Enoyl-CoA_hydra/iso"/>
</dbReference>
<dbReference type="Gene3D" id="3.40.50.720">
    <property type="entry name" value="NAD(P)-binding Rossmann-like Domain"/>
    <property type="match status" value="1"/>
</dbReference>
<evidence type="ECO:0000256" key="1">
    <source>
        <dbReference type="ARBA" id="ARBA00005005"/>
    </source>
</evidence>
<dbReference type="Gene3D" id="1.10.1040.50">
    <property type="match status" value="1"/>
</dbReference>
<reference evidence="10 11" key="1">
    <citation type="submission" date="2018-05" db="EMBL/GenBank/DDBJ databases">
        <title>Lujinxingia marina gen. nov. sp. nov., a new facultative anaerobic member of the class Deltaproteobacteria, and proposal of Lujinxingaceae fam. nov.</title>
        <authorList>
            <person name="Li C.-M."/>
        </authorList>
    </citation>
    <scope>NUCLEOTIDE SEQUENCE [LARGE SCALE GENOMIC DNA]</scope>
    <source>
        <strain evidence="10 11">B210</strain>
    </source>
</reference>
<dbReference type="EMBL" id="QHKO01000003">
    <property type="protein sequence ID" value="RAL22908.1"/>
    <property type="molecule type" value="Genomic_DNA"/>
</dbReference>
<dbReference type="Pfam" id="PF00378">
    <property type="entry name" value="ECH_1"/>
    <property type="match status" value="1"/>
</dbReference>
<evidence type="ECO:0000256" key="4">
    <source>
        <dbReference type="ARBA" id="ARBA00023002"/>
    </source>
</evidence>
<organism evidence="10 11">
    <name type="scientific">Lujinxingia litoralis</name>
    <dbReference type="NCBI Taxonomy" id="2211119"/>
    <lineage>
        <taxon>Bacteria</taxon>
        <taxon>Deltaproteobacteria</taxon>
        <taxon>Bradymonadales</taxon>
        <taxon>Lujinxingiaceae</taxon>
        <taxon>Lujinxingia</taxon>
    </lineage>
</organism>
<proteinExistence type="predicted"/>
<dbReference type="InterPro" id="IPR006108">
    <property type="entry name" value="3HC_DH_C"/>
</dbReference>
<keyword evidence="11" id="KW-1185">Reference proteome</keyword>
<dbReference type="SUPFAM" id="SSF52096">
    <property type="entry name" value="ClpP/crotonase"/>
    <property type="match status" value="1"/>
</dbReference>
<dbReference type="GO" id="GO:0070403">
    <property type="term" value="F:NAD+ binding"/>
    <property type="evidence" value="ECO:0007669"/>
    <property type="project" value="InterPro"/>
</dbReference>
<dbReference type="GO" id="GO:0006635">
    <property type="term" value="P:fatty acid beta-oxidation"/>
    <property type="evidence" value="ECO:0007669"/>
    <property type="project" value="UniProtKB-UniPathway"/>
</dbReference>
<evidence type="ECO:0000256" key="5">
    <source>
        <dbReference type="ARBA" id="ARBA00023027"/>
    </source>
</evidence>
<dbReference type="UniPathway" id="UPA00659"/>
<name>A0A328C7W5_9DELT</name>
<comment type="catalytic activity">
    <reaction evidence="7">
        <text>a (3S)-3-hydroxyacyl-CoA + NAD(+) = a 3-oxoacyl-CoA + NADH + H(+)</text>
        <dbReference type="Rhea" id="RHEA:22432"/>
        <dbReference type="ChEBI" id="CHEBI:15378"/>
        <dbReference type="ChEBI" id="CHEBI:57318"/>
        <dbReference type="ChEBI" id="CHEBI:57540"/>
        <dbReference type="ChEBI" id="CHEBI:57945"/>
        <dbReference type="ChEBI" id="CHEBI:90726"/>
        <dbReference type="EC" id="1.1.1.35"/>
    </reaction>
</comment>
<evidence type="ECO:0000256" key="2">
    <source>
        <dbReference type="ARBA" id="ARBA00022832"/>
    </source>
</evidence>
<feature type="domain" description="3-hydroxyacyl-CoA dehydrogenase C-terminal" evidence="8">
    <location>
        <begin position="204"/>
        <end position="303"/>
    </location>
</feature>
<dbReference type="InterPro" id="IPR008927">
    <property type="entry name" value="6-PGluconate_DH-like_C_sf"/>
</dbReference>
<accession>A0A328C7W5</accession>
<dbReference type="PANTHER" id="PTHR48075">
    <property type="entry name" value="3-HYDROXYACYL-COA DEHYDROGENASE FAMILY PROTEIN"/>
    <property type="match status" value="1"/>
</dbReference>
<dbReference type="RefSeq" id="WP_111729436.1">
    <property type="nucleotide sequence ID" value="NZ_QHKO01000003.1"/>
</dbReference>
<dbReference type="GO" id="GO:0003857">
    <property type="term" value="F:(3S)-3-hydroxyacyl-CoA dehydrogenase (NAD+) activity"/>
    <property type="evidence" value="ECO:0007669"/>
    <property type="project" value="UniProtKB-EC"/>
</dbReference>
<protein>
    <submittedName>
        <fullName evidence="10">Crotonase</fullName>
    </submittedName>
</protein>
<keyword evidence="4" id="KW-0560">Oxidoreductase</keyword>
<dbReference type="InterPro" id="IPR036291">
    <property type="entry name" value="NAD(P)-bd_dom_sf"/>
</dbReference>
<feature type="domain" description="3-hydroxyacyl-CoA dehydrogenase NAD binding" evidence="9">
    <location>
        <begin position="8"/>
        <end position="200"/>
    </location>
</feature>
<evidence type="ECO:0000313" key="11">
    <source>
        <dbReference type="Proteomes" id="UP000249169"/>
    </source>
</evidence>
<keyword evidence="2" id="KW-0276">Fatty acid metabolism</keyword>
<evidence type="ECO:0000256" key="6">
    <source>
        <dbReference type="ARBA" id="ARBA00023098"/>
    </source>
</evidence>
<evidence type="ECO:0000259" key="9">
    <source>
        <dbReference type="Pfam" id="PF02737"/>
    </source>
</evidence>
<keyword evidence="6" id="KW-0443">Lipid metabolism</keyword>
<keyword evidence="3" id="KW-0442">Lipid degradation</keyword>
<dbReference type="SUPFAM" id="SSF48179">
    <property type="entry name" value="6-phosphogluconate dehydrogenase C-terminal domain-like"/>
    <property type="match status" value="2"/>
</dbReference>
<evidence type="ECO:0000313" key="10">
    <source>
        <dbReference type="EMBL" id="RAL22908.1"/>
    </source>
</evidence>
<dbReference type="Proteomes" id="UP000249169">
    <property type="component" value="Unassembled WGS sequence"/>
</dbReference>
<dbReference type="CDD" id="cd06558">
    <property type="entry name" value="crotonase-like"/>
    <property type="match status" value="1"/>
</dbReference>
<dbReference type="Pfam" id="PF02737">
    <property type="entry name" value="3HCDH_N"/>
    <property type="match status" value="1"/>
</dbReference>
<keyword evidence="5" id="KW-0520">NAD</keyword>
<dbReference type="InterPro" id="IPR029045">
    <property type="entry name" value="ClpP/crotonase-like_dom_sf"/>
</dbReference>
<sequence length="793" mass="86897">MATKRIRKAAVIGSGVMGSGIAAHLANAGIEVYLLDIVPFNPGEKDDVNDPAFRNSIATRNKALLAKTKPSPIYSKRDLDRITVGNMDDNLDWFAEVDWIVEAVPETMAIKKATFDKVEAHVNDHAIISSNTSGLSIEGMLEGRSESFKKRFIVTHFFNPVRYMKLLELVEGPDTAPEVVDAMVEFGSDVLGKGIVFGKDTTNFIANRIGVHGMMTIMHLMKKYEMSIEGVDTVFGKAMGRPKSAVFRTADMVGLDTFVHVAKNCYDTLTEDEEREIFQVPDFMGTLVEKGLTGQKAGGGFYKKGKGGIQTLDLNTLAYRDREKPEFASIGKAKGAPAQRIKKVVVDGDDKAAEFAREVTLRSLAYTARRMGEIADDVVNIDRGMRWGFNWDLGPFETWDALGLQWAYDQMKAHDIEVPAWIDEMIASGAESFYKQDGATDLYYDVASKSYKAIERSEKAISVGLLKRQGATKILGNSSASLHDMGDGVALLEFHTKMNAIDPELIEMMHQAIDEVEANWEGLVIGNDATNFSAGANLVLVYMNAQSGQWEPIESMVKSFQDANQRMRYSWKPVVSAPKGLTLGGGAEVTMGANAIQAAGELYMGLVEVGVGLIPGGGGNLQLMRNVFGPHSDNKEFDPFPFLRKVFMAIGMGEVATSAEAAREYGFLNASDGVTINAENLLFDAKQRVLGMARAGFKPPRPSKFRLLGPDGAATIDMLLYSMQENGVISAHDRLIGRKLANVLCGGETNPATLVDEQTLLDLEREAFMSLCGEEKSQARMQYMVLNNKPLRN</sequence>
<dbReference type="InterPro" id="IPR006176">
    <property type="entry name" value="3-OHacyl-CoA_DH_NAD-bd"/>
</dbReference>
<dbReference type="OrthoDB" id="5389341at2"/>
<evidence type="ECO:0000256" key="7">
    <source>
        <dbReference type="ARBA" id="ARBA00049556"/>
    </source>
</evidence>
<comment type="pathway">
    <text evidence="1">Lipid metabolism; fatty acid beta-oxidation.</text>
</comment>
<dbReference type="SUPFAM" id="SSF51735">
    <property type="entry name" value="NAD(P)-binding Rossmann-fold domains"/>
    <property type="match status" value="1"/>
</dbReference>
<comment type="caution">
    <text evidence="10">The sequence shown here is derived from an EMBL/GenBank/DDBJ whole genome shotgun (WGS) entry which is preliminary data.</text>
</comment>
<evidence type="ECO:0000256" key="3">
    <source>
        <dbReference type="ARBA" id="ARBA00022963"/>
    </source>
</evidence>
<dbReference type="AlphaFoldDB" id="A0A328C7W5"/>
<dbReference type="Pfam" id="PF00725">
    <property type="entry name" value="3HCDH"/>
    <property type="match status" value="1"/>
</dbReference>
<dbReference type="PANTHER" id="PTHR48075:SF7">
    <property type="entry name" value="3-HYDROXYACYL-COA DEHYDROGENASE-RELATED"/>
    <property type="match status" value="1"/>
</dbReference>
<evidence type="ECO:0000259" key="8">
    <source>
        <dbReference type="Pfam" id="PF00725"/>
    </source>
</evidence>
<gene>
    <name evidence="10" type="ORF">DL240_08425</name>
</gene>
<dbReference type="Gene3D" id="3.90.226.10">
    <property type="entry name" value="2-enoyl-CoA Hydratase, Chain A, domain 1"/>
    <property type="match status" value="1"/>
</dbReference>